<reference evidence="8 9" key="1">
    <citation type="submission" date="2020-08" db="EMBL/GenBank/DDBJ databases">
        <title>Genome public.</title>
        <authorList>
            <person name="Liu C."/>
            <person name="Sun Q."/>
        </authorList>
    </citation>
    <scope>NUCLEOTIDE SEQUENCE [LARGE SCALE GENOMIC DNA]</scope>
    <source>
        <strain evidence="8 9">NSJ-79</strain>
    </source>
</reference>
<comment type="similarity">
    <text evidence="2">Belongs to the SusD family.</text>
</comment>
<evidence type="ECO:0000313" key="8">
    <source>
        <dbReference type="EMBL" id="MBC5634606.1"/>
    </source>
</evidence>
<dbReference type="RefSeq" id="WP_186931214.1">
    <property type="nucleotide sequence ID" value="NZ_JACOOJ010000042.1"/>
</dbReference>
<evidence type="ECO:0000256" key="4">
    <source>
        <dbReference type="ARBA" id="ARBA00023136"/>
    </source>
</evidence>
<feature type="domain" description="SusD-like N-terminal" evidence="7">
    <location>
        <begin position="83"/>
        <end position="207"/>
    </location>
</feature>
<dbReference type="InterPro" id="IPR033985">
    <property type="entry name" value="SusD-like_N"/>
</dbReference>
<proteinExistence type="inferred from homology"/>
<gene>
    <name evidence="8" type="ORF">H8S65_17815</name>
</gene>
<protein>
    <submittedName>
        <fullName evidence="8">RagB/SusD family nutrient uptake outer membrane protein</fullName>
    </submittedName>
</protein>
<organism evidence="8 9">
    <name type="scientific">Parabacteroides hominis</name>
    <dbReference type="NCBI Taxonomy" id="2763057"/>
    <lineage>
        <taxon>Bacteria</taxon>
        <taxon>Pseudomonadati</taxon>
        <taxon>Bacteroidota</taxon>
        <taxon>Bacteroidia</taxon>
        <taxon>Bacteroidales</taxon>
        <taxon>Tannerellaceae</taxon>
        <taxon>Parabacteroides</taxon>
    </lineage>
</organism>
<keyword evidence="3" id="KW-0732">Signal</keyword>
<dbReference type="EMBL" id="JACOOJ010000042">
    <property type="protein sequence ID" value="MBC5634606.1"/>
    <property type="molecule type" value="Genomic_DNA"/>
</dbReference>
<evidence type="ECO:0000313" key="9">
    <source>
        <dbReference type="Proteomes" id="UP000651475"/>
    </source>
</evidence>
<dbReference type="Pfam" id="PF14322">
    <property type="entry name" value="SusD-like_3"/>
    <property type="match status" value="1"/>
</dbReference>
<dbReference type="PROSITE" id="PS51257">
    <property type="entry name" value="PROKAR_LIPOPROTEIN"/>
    <property type="match status" value="1"/>
</dbReference>
<evidence type="ECO:0000256" key="5">
    <source>
        <dbReference type="ARBA" id="ARBA00023237"/>
    </source>
</evidence>
<name>A0ABR7DT13_9BACT</name>
<keyword evidence="4" id="KW-0472">Membrane</keyword>
<dbReference type="Proteomes" id="UP000651475">
    <property type="component" value="Unassembled WGS sequence"/>
</dbReference>
<evidence type="ECO:0000256" key="2">
    <source>
        <dbReference type="ARBA" id="ARBA00006275"/>
    </source>
</evidence>
<accession>A0ABR7DT13</accession>
<evidence type="ECO:0000256" key="1">
    <source>
        <dbReference type="ARBA" id="ARBA00004442"/>
    </source>
</evidence>
<sequence length="569" mass="64979">MKRFILTAVSFMTLLCSCENFIDLQPMDKITMDDYWSTSTELEYYTRQFYPSFCPWTQMVAEMATNSDDMIIDSPSIIMNGVRSKTTGNWTGEWTSIRNVNIFFEHYTKCQSGYDAYKQYLGEAYFFRAWFYFNLLKKYGDVPWYSHVIEMDDTEELMRPRDSRLLIADSILADLDNAITHLELRKDVGNNRINKEAALAFKTRVALFEGSWQKYHANTDFGTTGADPAKYFKICVEAAEELMEGDYKVGIYSTGNPDEDYYKLFGFDNMSDINEVLLYRAFNAAEGAGNSTQGFITYNSNSKGITWELVSSYLGKNGKPYDYLNTAAANKGNVFLTKIAEDCDARLKSTIWIPGDLMSVGENAYFNGPTIEGGALQLCPTGFQVKKTANPSSPAAGKSWETQAETGLILLRYGEVLLNYAEAKCELDNSVAYEALNLLRQRAGMPDFTVNAQSLDKNKMDYGYSITDELYEIRRERRVEMALEGQRDEDYMRWAASALFKNKRPKGYPVDLAQNPNFSSRVDENGLIDYYKGVMPDGYQFRDKQDYLYSIPQDELTLNPNLKQNPGWN</sequence>
<dbReference type="InterPro" id="IPR011990">
    <property type="entry name" value="TPR-like_helical_dom_sf"/>
</dbReference>
<evidence type="ECO:0000259" key="6">
    <source>
        <dbReference type="Pfam" id="PF07980"/>
    </source>
</evidence>
<keyword evidence="9" id="KW-1185">Reference proteome</keyword>
<keyword evidence="5" id="KW-0998">Cell outer membrane</keyword>
<dbReference type="Pfam" id="PF07980">
    <property type="entry name" value="SusD_RagB"/>
    <property type="match status" value="1"/>
</dbReference>
<dbReference type="InterPro" id="IPR012944">
    <property type="entry name" value="SusD_RagB_dom"/>
</dbReference>
<evidence type="ECO:0000259" key="7">
    <source>
        <dbReference type="Pfam" id="PF14322"/>
    </source>
</evidence>
<feature type="domain" description="RagB/SusD" evidence="6">
    <location>
        <begin position="291"/>
        <end position="568"/>
    </location>
</feature>
<evidence type="ECO:0000256" key="3">
    <source>
        <dbReference type="ARBA" id="ARBA00022729"/>
    </source>
</evidence>
<dbReference type="Gene3D" id="1.25.40.390">
    <property type="match status" value="1"/>
</dbReference>
<dbReference type="SUPFAM" id="SSF48452">
    <property type="entry name" value="TPR-like"/>
    <property type="match status" value="1"/>
</dbReference>
<comment type="subcellular location">
    <subcellularLocation>
        <location evidence="1">Cell outer membrane</location>
    </subcellularLocation>
</comment>
<comment type="caution">
    <text evidence="8">The sequence shown here is derived from an EMBL/GenBank/DDBJ whole genome shotgun (WGS) entry which is preliminary data.</text>
</comment>